<feature type="domain" description="Cullin family profile" evidence="4">
    <location>
        <begin position="495"/>
        <end position="542"/>
    </location>
</feature>
<organism evidence="5 6">
    <name type="scientific">Cordylochernes scorpioides</name>
    <dbReference type="NCBI Taxonomy" id="51811"/>
    <lineage>
        <taxon>Eukaryota</taxon>
        <taxon>Metazoa</taxon>
        <taxon>Ecdysozoa</taxon>
        <taxon>Arthropoda</taxon>
        <taxon>Chelicerata</taxon>
        <taxon>Arachnida</taxon>
        <taxon>Pseudoscorpiones</taxon>
        <taxon>Cheliferoidea</taxon>
        <taxon>Chernetidae</taxon>
        <taxon>Cordylochernes</taxon>
    </lineage>
</organism>
<dbReference type="InterPro" id="IPR001373">
    <property type="entry name" value="Cullin_N"/>
</dbReference>
<comment type="similarity">
    <text evidence="1 2 3">Belongs to the cullin family.</text>
</comment>
<dbReference type="Proteomes" id="UP001235939">
    <property type="component" value="Chromosome 12"/>
</dbReference>
<dbReference type="PANTHER" id="PTHR11932">
    <property type="entry name" value="CULLIN"/>
    <property type="match status" value="1"/>
</dbReference>
<dbReference type="InterPro" id="IPR036388">
    <property type="entry name" value="WH-like_DNA-bd_sf"/>
</dbReference>
<dbReference type="InterPro" id="IPR016158">
    <property type="entry name" value="Cullin_homology"/>
</dbReference>
<protein>
    <submittedName>
        <fullName evidence="5">CUL1</fullName>
    </submittedName>
</protein>
<dbReference type="Pfam" id="PF10557">
    <property type="entry name" value="Cullin_Nedd8"/>
    <property type="match status" value="1"/>
</dbReference>
<dbReference type="InterPro" id="IPR016159">
    <property type="entry name" value="Cullin_repeat-like_dom_sf"/>
</dbReference>
<dbReference type="SMART" id="SM00182">
    <property type="entry name" value="CULLIN"/>
    <property type="match status" value="1"/>
</dbReference>
<dbReference type="InterPro" id="IPR059120">
    <property type="entry name" value="Cullin-like_AB"/>
</dbReference>
<evidence type="ECO:0000256" key="3">
    <source>
        <dbReference type="RuleBase" id="RU003829"/>
    </source>
</evidence>
<proteinExistence type="inferred from homology"/>
<evidence type="ECO:0000256" key="1">
    <source>
        <dbReference type="ARBA" id="ARBA00006019"/>
    </source>
</evidence>
<name>A0ABY6L1E8_9ARAC</name>
<dbReference type="InterPro" id="IPR045093">
    <property type="entry name" value="Cullin"/>
</dbReference>
<dbReference type="Pfam" id="PF26557">
    <property type="entry name" value="Cullin_AB"/>
    <property type="match status" value="1"/>
</dbReference>
<dbReference type="PROSITE" id="PS50069">
    <property type="entry name" value="CULLIN_2"/>
    <property type="match status" value="2"/>
</dbReference>
<feature type="domain" description="Cullin family profile" evidence="4">
    <location>
        <begin position="381"/>
        <end position="489"/>
    </location>
</feature>
<reference evidence="5 6" key="1">
    <citation type="submission" date="2022-01" db="EMBL/GenBank/DDBJ databases">
        <title>A chromosomal length assembly of Cordylochernes scorpioides.</title>
        <authorList>
            <person name="Zeh D."/>
            <person name="Zeh J."/>
        </authorList>
    </citation>
    <scope>NUCLEOTIDE SEQUENCE [LARGE SCALE GENOMIC DNA]</scope>
    <source>
        <strain evidence="5">IN4F17</strain>
        <tissue evidence="5">Whole Body</tissue>
    </source>
</reference>
<sequence>MAHLWVLIEAGLNDILHSNPISPDRHNELLNAIHQYCKYSIHPIGQDLISNKDFNELSERVNNLFEVYLKSLHCKMSKEENVVNIVKIYHEKFKSFKTSLRKYNAYFNYMNDRRFDIQYRACCTWIRPIHWQGLVCWEEHMLIPFSEQLPAIVFSQIEMERLGNSADPEIIKNVIGVYKEKHEDFEPFLQVYKGEFEARYIENTKELYAAESAAFLKSHTITEYLTLAERRLAEECTRAQSYFHPSTLQPLKAACQDVLILGHMELLKLEFAKMVLECQHENVAQMLRILGDHPDQYAEMCQILKNVVETEGQTILEKNKERALKDVKVYFSLIHNVLEKFRSLVEKATNNETRIFEASELAYRSLINSNPITLTHKSSDINASFLAQYSDSMLNQTSKNEEDIEKRSDKVLSILPFLENVDIFIAHYLDLMTKRLLLNNSLGHGLEANLLAKLKGQLGGNITSRLERMLADYQGSKELKEPFNRFQENRIHPLRPYLLQSSSIQMIIILQFNDVLSFSVEQLQQRTEIKMEYLLRVLETLLKTKVLTCEGKLNRSSTVRLNTRFSNKKSRPNINLPLPKPEKEAEKPVHLQVQRERKILVDSNIVRIMKGKKKLGHQQLVLEVISSLSSRFKVDIKFIKSCVEDLILKEYLERDDEKEAYKYVA</sequence>
<dbReference type="Gene3D" id="1.20.1310.10">
    <property type="entry name" value="Cullin Repeats"/>
    <property type="match status" value="4"/>
</dbReference>
<dbReference type="SUPFAM" id="SSF75632">
    <property type="entry name" value="Cullin homology domain"/>
    <property type="match status" value="1"/>
</dbReference>
<dbReference type="Pfam" id="PF00888">
    <property type="entry name" value="Cullin"/>
    <property type="match status" value="1"/>
</dbReference>
<dbReference type="EMBL" id="CP092874">
    <property type="protein sequence ID" value="UYV74689.1"/>
    <property type="molecule type" value="Genomic_DNA"/>
</dbReference>
<evidence type="ECO:0000313" key="5">
    <source>
        <dbReference type="EMBL" id="UYV74689.1"/>
    </source>
</evidence>
<dbReference type="SUPFAM" id="SSF74788">
    <property type="entry name" value="Cullin repeat-like"/>
    <property type="match status" value="1"/>
</dbReference>
<keyword evidence="6" id="KW-1185">Reference proteome</keyword>
<dbReference type="Gene3D" id="1.10.10.10">
    <property type="entry name" value="Winged helix-like DNA-binding domain superfamily/Winged helix DNA-binding domain"/>
    <property type="match status" value="2"/>
</dbReference>
<dbReference type="InterPro" id="IPR036317">
    <property type="entry name" value="Cullin_homology_sf"/>
</dbReference>
<dbReference type="InterPro" id="IPR019559">
    <property type="entry name" value="Cullin_neddylation_domain"/>
</dbReference>
<evidence type="ECO:0000256" key="2">
    <source>
        <dbReference type="PROSITE-ProRule" id="PRU00330"/>
    </source>
</evidence>
<dbReference type="SUPFAM" id="SSF46785">
    <property type="entry name" value="Winged helix' DNA-binding domain"/>
    <property type="match status" value="1"/>
</dbReference>
<accession>A0ABY6L1E8</accession>
<evidence type="ECO:0000259" key="4">
    <source>
        <dbReference type="PROSITE" id="PS50069"/>
    </source>
</evidence>
<evidence type="ECO:0000313" key="6">
    <source>
        <dbReference type="Proteomes" id="UP001235939"/>
    </source>
</evidence>
<dbReference type="InterPro" id="IPR036390">
    <property type="entry name" value="WH_DNA-bd_sf"/>
</dbReference>
<gene>
    <name evidence="5" type="ORF">LAZ67_12000571</name>
</gene>
<dbReference type="SMART" id="SM00884">
    <property type="entry name" value="Cullin_Nedd8"/>
    <property type="match status" value="1"/>
</dbReference>